<name>A0A7X9SRR0_CLOBE</name>
<evidence type="ECO:0000313" key="1">
    <source>
        <dbReference type="EMBL" id="NMF06833.1"/>
    </source>
</evidence>
<organism evidence="1 2">
    <name type="scientific">Clostridium beijerinckii</name>
    <name type="common">Clostridium MP</name>
    <dbReference type="NCBI Taxonomy" id="1520"/>
    <lineage>
        <taxon>Bacteria</taxon>
        <taxon>Bacillati</taxon>
        <taxon>Bacillota</taxon>
        <taxon>Clostridia</taxon>
        <taxon>Eubacteriales</taxon>
        <taxon>Clostridiaceae</taxon>
        <taxon>Clostridium</taxon>
    </lineage>
</organism>
<proteinExistence type="predicted"/>
<evidence type="ECO:0000313" key="2">
    <source>
        <dbReference type="Proteomes" id="UP000587880"/>
    </source>
</evidence>
<reference evidence="1 2" key="1">
    <citation type="submission" date="2020-04" db="EMBL/GenBank/DDBJ databases">
        <authorList>
            <person name="Hitch T.C.A."/>
            <person name="Wylensek D."/>
            <person name="Clavel T."/>
        </authorList>
    </citation>
    <scope>NUCLEOTIDE SEQUENCE [LARGE SCALE GENOMIC DNA]</scope>
    <source>
        <strain evidence="1 2">WB01_NA02</strain>
    </source>
</reference>
<dbReference type="RefSeq" id="WP_168982829.1">
    <property type="nucleotide sequence ID" value="NZ_JABAGD010000042.1"/>
</dbReference>
<protein>
    <submittedName>
        <fullName evidence="1">Uncharacterized protein</fullName>
    </submittedName>
</protein>
<sequence length="52" mass="5618">MKVVPFSACPKLAFGACRNEEYTFVECFIGNFDGCDSLAISCSKCACSKLVL</sequence>
<gene>
    <name evidence="1" type="ORF">HF849_19215</name>
</gene>
<comment type="caution">
    <text evidence="1">The sequence shown here is derived from an EMBL/GenBank/DDBJ whole genome shotgun (WGS) entry which is preliminary data.</text>
</comment>
<dbReference type="EMBL" id="JABAGD010000042">
    <property type="protein sequence ID" value="NMF06833.1"/>
    <property type="molecule type" value="Genomic_DNA"/>
</dbReference>
<dbReference type="AlphaFoldDB" id="A0A7X9SRR0"/>
<dbReference type="Proteomes" id="UP000587880">
    <property type="component" value="Unassembled WGS sequence"/>
</dbReference>
<accession>A0A7X9SRR0</accession>